<evidence type="ECO:0000259" key="1">
    <source>
        <dbReference type="Pfam" id="PF20385"/>
    </source>
</evidence>
<dbReference type="Pfam" id="PF20385">
    <property type="entry name" value="DUF6680"/>
    <property type="match status" value="1"/>
</dbReference>
<dbReference type="RefSeq" id="WP_100845995.1">
    <property type="nucleotide sequence ID" value="NZ_PHHE01000001.1"/>
</dbReference>
<dbReference type="EMBL" id="PHHE01000001">
    <property type="protein sequence ID" value="PKA68862.1"/>
    <property type="molecule type" value="Genomic_DNA"/>
</dbReference>
<accession>A0ABX4PV13</accession>
<protein>
    <recommendedName>
        <fullName evidence="1">DUF6680 domain-containing protein</fullName>
    </recommendedName>
</protein>
<feature type="domain" description="DUF6680" evidence="1">
    <location>
        <begin position="5"/>
        <end position="82"/>
    </location>
</feature>
<gene>
    <name evidence="2" type="ORF">ATI02_1664</name>
</gene>
<organism evidence="2 3">
    <name type="scientific">Pseudomonas baetica</name>
    <dbReference type="NCBI Taxonomy" id="674054"/>
    <lineage>
        <taxon>Bacteria</taxon>
        <taxon>Pseudomonadati</taxon>
        <taxon>Pseudomonadota</taxon>
        <taxon>Gammaproteobacteria</taxon>
        <taxon>Pseudomonadales</taxon>
        <taxon>Pseudomonadaceae</taxon>
        <taxon>Pseudomonas</taxon>
    </lineage>
</organism>
<name>A0ABX4PV13_9PSED</name>
<proteinExistence type="predicted"/>
<comment type="caution">
    <text evidence="2">The sequence shown here is derived from an EMBL/GenBank/DDBJ whole genome shotgun (WGS) entry which is preliminary data.</text>
</comment>
<keyword evidence="3" id="KW-1185">Reference proteome</keyword>
<evidence type="ECO:0000313" key="3">
    <source>
        <dbReference type="Proteomes" id="UP000232455"/>
    </source>
</evidence>
<sequence>MDKVTISDWLIILVTLLSPFFAVQATRYLDERNEIRGRKLSIFKTLMATRGYVISWGHVEALNRIDLEFMKSHKKEKAVVEA</sequence>
<reference evidence="2 3" key="1">
    <citation type="submission" date="2017-11" db="EMBL/GenBank/DDBJ databases">
        <title>Genome sequencing of a diverse group of Pseudomonas species.</title>
        <authorList>
            <person name="Loper J."/>
        </authorList>
    </citation>
    <scope>NUCLEOTIDE SEQUENCE [LARGE SCALE GENOMIC DNA]</scope>
    <source>
        <strain evidence="2 3">LMG 25716</strain>
    </source>
</reference>
<dbReference type="InterPro" id="IPR046502">
    <property type="entry name" value="DUF6680"/>
</dbReference>
<evidence type="ECO:0000313" key="2">
    <source>
        <dbReference type="EMBL" id="PKA68862.1"/>
    </source>
</evidence>
<dbReference type="Proteomes" id="UP000232455">
    <property type="component" value="Unassembled WGS sequence"/>
</dbReference>